<dbReference type="AlphaFoldDB" id="A0A2M7XH42"/>
<gene>
    <name evidence="2" type="ORF">CO172_02770</name>
</gene>
<evidence type="ECO:0000256" key="1">
    <source>
        <dbReference type="SAM" id="Phobius"/>
    </source>
</evidence>
<dbReference type="InterPro" id="IPR043993">
    <property type="entry name" value="T4SS_pilin"/>
</dbReference>
<keyword evidence="1" id="KW-1133">Transmembrane helix</keyword>
<accession>A0A2M7XH42</accession>
<feature type="transmembrane region" description="Helical" evidence="1">
    <location>
        <begin position="97"/>
        <end position="118"/>
    </location>
</feature>
<comment type="caution">
    <text evidence="2">The sequence shown here is derived from an EMBL/GenBank/DDBJ whole genome shotgun (WGS) entry which is preliminary data.</text>
</comment>
<evidence type="ECO:0000313" key="2">
    <source>
        <dbReference type="EMBL" id="PJA47194.1"/>
    </source>
</evidence>
<evidence type="ECO:0000313" key="3">
    <source>
        <dbReference type="Proteomes" id="UP000229749"/>
    </source>
</evidence>
<feature type="transmembrane region" description="Helical" evidence="1">
    <location>
        <begin position="50"/>
        <end position="76"/>
    </location>
</feature>
<keyword evidence="1" id="KW-0812">Transmembrane</keyword>
<reference evidence="3" key="1">
    <citation type="submission" date="2017-09" db="EMBL/GenBank/DDBJ databases">
        <title>Depth-based differentiation of microbial function through sediment-hosted aquifers and enrichment of novel symbionts in the deep terrestrial subsurface.</title>
        <authorList>
            <person name="Probst A.J."/>
            <person name="Ladd B."/>
            <person name="Jarett J.K."/>
            <person name="Geller-Mcgrath D.E."/>
            <person name="Sieber C.M.K."/>
            <person name="Emerson J.B."/>
            <person name="Anantharaman K."/>
            <person name="Thomas B.C."/>
            <person name="Malmstrom R."/>
            <person name="Stieglmeier M."/>
            <person name="Klingl A."/>
            <person name="Woyke T."/>
            <person name="Ryan C.M."/>
            <person name="Banfield J.F."/>
        </authorList>
    </citation>
    <scope>NUCLEOTIDE SEQUENCE [LARGE SCALE GENOMIC DNA]</scope>
</reference>
<sequence>MSLLFSLFPSSVRLATNSAAESILNGVDQAANKAGFSTTSKDIYTVTGELISVLLGALGIAFVLLLVYAGILYLVAQGDENTTKKAMKIIKTAVMGMVLIAGAYAVANFVISALVSVYGS</sequence>
<name>A0A2M7XH42_9BACT</name>
<protein>
    <submittedName>
        <fullName evidence="2">Uncharacterized protein</fullName>
    </submittedName>
</protein>
<dbReference type="Pfam" id="PF18895">
    <property type="entry name" value="T4SS_pilin"/>
    <property type="match status" value="1"/>
</dbReference>
<organism evidence="2 3">
    <name type="scientific">Candidatus Uhrbacteria bacterium CG_4_9_14_3_um_filter_36_7</name>
    <dbReference type="NCBI Taxonomy" id="1975033"/>
    <lineage>
        <taxon>Bacteria</taxon>
        <taxon>Candidatus Uhriibacteriota</taxon>
    </lineage>
</organism>
<proteinExistence type="predicted"/>
<keyword evidence="1" id="KW-0472">Membrane</keyword>
<dbReference type="EMBL" id="PFWS01000043">
    <property type="protein sequence ID" value="PJA47194.1"/>
    <property type="molecule type" value="Genomic_DNA"/>
</dbReference>
<dbReference type="Proteomes" id="UP000229749">
    <property type="component" value="Unassembled WGS sequence"/>
</dbReference>